<gene>
    <name evidence="1" type="ORF">EDD76_1068</name>
</gene>
<name>A0A4R1QZE3_9FIRM</name>
<protein>
    <submittedName>
        <fullName evidence="1">Stage III sporulation protein AF</fullName>
    </submittedName>
</protein>
<keyword evidence="2" id="KW-1185">Reference proteome</keyword>
<organism evidence="1 2">
    <name type="scientific">Kineothrix alysoides</name>
    <dbReference type="NCBI Taxonomy" id="1469948"/>
    <lineage>
        <taxon>Bacteria</taxon>
        <taxon>Bacillati</taxon>
        <taxon>Bacillota</taxon>
        <taxon>Clostridia</taxon>
        <taxon>Lachnospirales</taxon>
        <taxon>Lachnospiraceae</taxon>
        <taxon>Kineothrix</taxon>
    </lineage>
</organism>
<proteinExistence type="predicted"/>
<comment type="caution">
    <text evidence="1">The sequence shown here is derived from an EMBL/GenBank/DDBJ whole genome shotgun (WGS) entry which is preliminary data.</text>
</comment>
<evidence type="ECO:0000313" key="2">
    <source>
        <dbReference type="Proteomes" id="UP000295718"/>
    </source>
</evidence>
<dbReference type="EMBL" id="SLUO01000006">
    <property type="protein sequence ID" value="TCL58356.1"/>
    <property type="molecule type" value="Genomic_DNA"/>
</dbReference>
<sequence length="222" mass="24815">MGYSFLEFMKQIGIFIICAQSIMHFAAEKSYEKYIKVLVGIMILAQFIVPVRALLLGADKGEIWSAVEEFQREMDKAMEDVGVVYEKEEDGKLTQALEEEIKENLAEIAGNYGYGVSEVFLYEEPPKLTVKVFQEKDGYGGIAGREEEGAYGIDMVDEVKIDVKVSSSLSEEKGTYPDGAKKEAEGSYINGTGEDAEKITEMKKEFCTRLGTDESYVEIIVK</sequence>
<dbReference type="AlphaFoldDB" id="A0A4R1QZE3"/>
<reference evidence="1 2" key="1">
    <citation type="submission" date="2019-03" db="EMBL/GenBank/DDBJ databases">
        <title>Genomic Encyclopedia of Type Strains, Phase IV (KMG-IV): sequencing the most valuable type-strain genomes for metagenomic binning, comparative biology and taxonomic classification.</title>
        <authorList>
            <person name="Goeker M."/>
        </authorList>
    </citation>
    <scope>NUCLEOTIDE SEQUENCE [LARGE SCALE GENOMIC DNA]</scope>
    <source>
        <strain evidence="1 2">DSM 100556</strain>
    </source>
</reference>
<dbReference type="InterPro" id="IPR014245">
    <property type="entry name" value="Spore_III_AF"/>
</dbReference>
<evidence type="ECO:0000313" key="1">
    <source>
        <dbReference type="EMBL" id="TCL58356.1"/>
    </source>
</evidence>
<dbReference type="STRING" id="1469948.GCA_000732725_01481"/>
<dbReference type="RefSeq" id="WP_031390197.1">
    <property type="nucleotide sequence ID" value="NZ_JPNB01000001.1"/>
</dbReference>
<dbReference type="OrthoDB" id="1779586at2"/>
<dbReference type="Proteomes" id="UP000295718">
    <property type="component" value="Unassembled WGS sequence"/>
</dbReference>
<dbReference type="Pfam" id="PF09581">
    <property type="entry name" value="Spore_III_AF"/>
    <property type="match status" value="1"/>
</dbReference>
<accession>A0A4R1QZE3</accession>